<dbReference type="PROSITE" id="PS50109">
    <property type="entry name" value="HIS_KIN"/>
    <property type="match status" value="1"/>
</dbReference>
<evidence type="ECO:0000259" key="10">
    <source>
        <dbReference type="PROSITE" id="PS50112"/>
    </source>
</evidence>
<dbReference type="InterPro" id="IPR003594">
    <property type="entry name" value="HATPase_dom"/>
</dbReference>
<evidence type="ECO:0000256" key="4">
    <source>
        <dbReference type="ARBA" id="ARBA00022679"/>
    </source>
</evidence>
<dbReference type="AlphaFoldDB" id="I9NUG1"/>
<evidence type="ECO:0000256" key="1">
    <source>
        <dbReference type="ARBA" id="ARBA00000085"/>
    </source>
</evidence>
<dbReference type="EMBL" id="CP010978">
    <property type="protein sequence ID" value="AJQ30014.1"/>
    <property type="molecule type" value="Genomic_DNA"/>
</dbReference>
<dbReference type="InterPro" id="IPR000700">
    <property type="entry name" value="PAS-assoc_C"/>
</dbReference>
<dbReference type="SMART" id="SM00388">
    <property type="entry name" value="HisKA"/>
    <property type="match status" value="1"/>
</dbReference>
<dbReference type="GO" id="GO:0005524">
    <property type="term" value="F:ATP binding"/>
    <property type="evidence" value="ECO:0007669"/>
    <property type="project" value="UniProtKB-KW"/>
</dbReference>
<sequence>MLLQLIKKLTMTDEQFKLQPQLKFITIISKDLKFLYVSEMGAKYLGLKPIDMIGKSWRDLNTNLPPEDFERLDEKIIEVFDTGAAVYDNYIGVSNAEGQHHSFEYLINPIITPSGDIEAVMCNVTDTTESNLSEISLPNQVTTISELIESCPMAIFIVDKQGRILTVNKEFIKDISSNQSDLIDKQDRFINEYSGIEHAESAIAKALIGVETSQEFLSTLERKYQISEQEDFREKIQEKQQQLLNQYLTENKKLNQLIELCPLGIVLYDNKGNVIALNKAHRERISNFKKEEFLGKSGRYLLEALGLDWEHSPCNQALKGIETLDYYLKNTYGTCYLLNAIPLRNYENTIIGAMTIIHDITEYEKLKEDMTKLDRLNLVGEMAAGVAHEIRNPMTVIKGYLQFLSKNVSDSMVEQFCLVLCELERIEQIITDFLSLAKNKLVENKKQDLNAIIKGIIPLIATNATERDIELKVNLAEGLPHLLLNEKEIKQLLLNLVRNGIEAMGQQGTLIIESILEGDTVSLCVADCGCGICKENQEKIFDPFFTTKESGTGLGLSVCAGIVRRHSGIIEVQSEEGKGTRFIITFNALDAR</sequence>
<name>I9NUG1_9FIRM</name>
<evidence type="ECO:0000256" key="5">
    <source>
        <dbReference type="ARBA" id="ARBA00022741"/>
    </source>
</evidence>
<dbReference type="Gene3D" id="3.30.565.10">
    <property type="entry name" value="Histidine kinase-like ATPase, C-terminal domain"/>
    <property type="match status" value="1"/>
</dbReference>
<comment type="catalytic activity">
    <reaction evidence="1">
        <text>ATP + protein L-histidine = ADP + protein N-phospho-L-histidine.</text>
        <dbReference type="EC" id="2.7.13.3"/>
    </reaction>
</comment>
<dbReference type="PANTHER" id="PTHR43065:SF46">
    <property type="entry name" value="C4-DICARBOXYLATE TRANSPORT SENSOR PROTEIN DCTB"/>
    <property type="match status" value="1"/>
</dbReference>
<evidence type="ECO:0000256" key="6">
    <source>
        <dbReference type="ARBA" id="ARBA00022777"/>
    </source>
</evidence>
<dbReference type="SMART" id="SM00091">
    <property type="entry name" value="PAS"/>
    <property type="match status" value="3"/>
</dbReference>
<dbReference type="RefSeq" id="WP_007954838.1">
    <property type="nucleotide sequence ID" value="NZ_CP010978.1"/>
</dbReference>
<dbReference type="GO" id="GO:0000155">
    <property type="term" value="F:phosphorelay sensor kinase activity"/>
    <property type="evidence" value="ECO:0007669"/>
    <property type="project" value="InterPro"/>
</dbReference>
<dbReference type="Pfam" id="PF08448">
    <property type="entry name" value="PAS_4"/>
    <property type="match status" value="1"/>
</dbReference>
<keyword evidence="8" id="KW-0902">Two-component regulatory system</keyword>
<evidence type="ECO:0000256" key="8">
    <source>
        <dbReference type="ARBA" id="ARBA00023012"/>
    </source>
</evidence>
<dbReference type="InterPro" id="IPR036890">
    <property type="entry name" value="HATPase_C_sf"/>
</dbReference>
<dbReference type="InterPro" id="IPR005467">
    <property type="entry name" value="His_kinase_dom"/>
</dbReference>
<evidence type="ECO:0000313" key="13">
    <source>
        <dbReference type="Proteomes" id="UP000005361"/>
    </source>
</evidence>
<dbReference type="NCBIfam" id="TIGR00229">
    <property type="entry name" value="sensory_box"/>
    <property type="match status" value="2"/>
</dbReference>
<keyword evidence="3" id="KW-0597">Phosphoprotein</keyword>
<keyword evidence="7" id="KW-0067">ATP-binding</keyword>
<dbReference type="SUPFAM" id="SSF55785">
    <property type="entry name" value="PYP-like sensor domain (PAS domain)"/>
    <property type="match status" value="3"/>
</dbReference>
<dbReference type="Gene3D" id="3.30.450.20">
    <property type="entry name" value="PAS domain"/>
    <property type="match status" value="3"/>
</dbReference>
<dbReference type="InterPro" id="IPR035965">
    <property type="entry name" value="PAS-like_dom_sf"/>
</dbReference>
<evidence type="ECO:0000259" key="9">
    <source>
        <dbReference type="PROSITE" id="PS50109"/>
    </source>
</evidence>
<evidence type="ECO:0000256" key="3">
    <source>
        <dbReference type="ARBA" id="ARBA00022553"/>
    </source>
</evidence>
<dbReference type="OrthoDB" id="9759607at2"/>
<dbReference type="Pfam" id="PF13426">
    <property type="entry name" value="PAS_9"/>
    <property type="match status" value="1"/>
</dbReference>
<protein>
    <recommendedName>
        <fullName evidence="2">histidine kinase</fullName>
        <ecNumber evidence="2">2.7.13.3</ecNumber>
    </recommendedName>
</protein>
<evidence type="ECO:0000259" key="11">
    <source>
        <dbReference type="PROSITE" id="PS50113"/>
    </source>
</evidence>
<feature type="domain" description="PAS" evidence="10">
    <location>
        <begin position="140"/>
        <end position="186"/>
    </location>
</feature>
<dbReference type="InterPro" id="IPR004358">
    <property type="entry name" value="Sig_transdc_His_kin-like_C"/>
</dbReference>
<dbReference type="PROSITE" id="PS50112">
    <property type="entry name" value="PAS"/>
    <property type="match status" value="2"/>
</dbReference>
<dbReference type="InterPro" id="IPR000014">
    <property type="entry name" value="PAS"/>
</dbReference>
<dbReference type="Proteomes" id="UP000005361">
    <property type="component" value="Chromosome"/>
</dbReference>
<dbReference type="SUPFAM" id="SSF47384">
    <property type="entry name" value="Homodimeric domain of signal transducing histidine kinase"/>
    <property type="match status" value="1"/>
</dbReference>
<dbReference type="STRING" id="1192197.JBW_04685"/>
<accession>I9NUG1</accession>
<dbReference type="KEGG" id="pft:JBW_04685"/>
<proteinExistence type="predicted"/>
<dbReference type="Pfam" id="PF00512">
    <property type="entry name" value="HisKA"/>
    <property type="match status" value="1"/>
</dbReference>
<dbReference type="InterPro" id="IPR013656">
    <property type="entry name" value="PAS_4"/>
</dbReference>
<dbReference type="PANTHER" id="PTHR43065">
    <property type="entry name" value="SENSOR HISTIDINE KINASE"/>
    <property type="match status" value="1"/>
</dbReference>
<dbReference type="SUPFAM" id="SSF55874">
    <property type="entry name" value="ATPase domain of HSP90 chaperone/DNA topoisomerase II/histidine kinase"/>
    <property type="match status" value="1"/>
</dbReference>
<dbReference type="EC" id="2.7.13.3" evidence="2"/>
<keyword evidence="5" id="KW-0547">Nucleotide-binding</keyword>
<dbReference type="Gene3D" id="1.10.287.130">
    <property type="match status" value="1"/>
</dbReference>
<evidence type="ECO:0000256" key="7">
    <source>
        <dbReference type="ARBA" id="ARBA00022840"/>
    </source>
</evidence>
<feature type="domain" description="PAS" evidence="10">
    <location>
        <begin position="25"/>
        <end position="83"/>
    </location>
</feature>
<gene>
    <name evidence="12" type="ORF">JBW_04685</name>
</gene>
<dbReference type="Pfam" id="PF13188">
    <property type="entry name" value="PAS_8"/>
    <property type="match status" value="1"/>
</dbReference>
<dbReference type="PROSITE" id="PS50113">
    <property type="entry name" value="PAC"/>
    <property type="match status" value="1"/>
</dbReference>
<dbReference type="CDD" id="cd00130">
    <property type="entry name" value="PAS"/>
    <property type="match status" value="1"/>
</dbReference>
<dbReference type="CDD" id="cd00082">
    <property type="entry name" value="HisKA"/>
    <property type="match status" value="1"/>
</dbReference>
<dbReference type="SMART" id="SM00387">
    <property type="entry name" value="HATPase_c"/>
    <property type="match status" value="1"/>
</dbReference>
<dbReference type="Pfam" id="PF02518">
    <property type="entry name" value="HATPase_c"/>
    <property type="match status" value="1"/>
</dbReference>
<keyword evidence="4" id="KW-0808">Transferase</keyword>
<organism evidence="12 13">
    <name type="scientific">Pelosinus fermentans JBW45</name>
    <dbReference type="NCBI Taxonomy" id="1192197"/>
    <lineage>
        <taxon>Bacteria</taxon>
        <taxon>Bacillati</taxon>
        <taxon>Bacillota</taxon>
        <taxon>Negativicutes</taxon>
        <taxon>Selenomonadales</taxon>
        <taxon>Sporomusaceae</taxon>
        <taxon>Pelosinus</taxon>
    </lineage>
</organism>
<feature type="domain" description="PAC" evidence="11">
    <location>
        <begin position="322"/>
        <end position="372"/>
    </location>
</feature>
<dbReference type="InterPro" id="IPR003661">
    <property type="entry name" value="HisK_dim/P_dom"/>
</dbReference>
<reference evidence="12 13" key="1">
    <citation type="journal article" date="2015" name="Genome Announc.">
        <title>Complete Genome Sequence of Pelosinus fermentans JBW45, a Member of a Remarkably Competitive Group of Negativicutes in the Firmicutes Phylum.</title>
        <authorList>
            <person name="De Leon K.B."/>
            <person name="Utturkar S.M."/>
            <person name="Camilleri L.B."/>
            <person name="Elias D.A."/>
            <person name="Arkin A.P."/>
            <person name="Fields M.W."/>
            <person name="Brown S.D."/>
            <person name="Wall J.D."/>
        </authorList>
    </citation>
    <scope>NUCLEOTIDE SEQUENCE [LARGE SCALE GENOMIC DNA]</scope>
    <source>
        <strain evidence="12 13">JBW45</strain>
    </source>
</reference>
<dbReference type="HOGENOM" id="CLU_000445_114_39_9"/>
<feature type="domain" description="Histidine kinase" evidence="9">
    <location>
        <begin position="385"/>
        <end position="590"/>
    </location>
</feature>
<reference evidence="13" key="2">
    <citation type="submission" date="2015-02" db="EMBL/GenBank/DDBJ databases">
        <title>Complete Genome Sequence of Pelosinus fermentans JBW45.</title>
        <authorList>
            <person name="De Leon K.B."/>
            <person name="Utturkar S.M."/>
            <person name="Camilleri L.B."/>
            <person name="Arkin A.P."/>
            <person name="Fields M.W."/>
            <person name="Brown S.D."/>
            <person name="Wall J.D."/>
        </authorList>
    </citation>
    <scope>NUCLEOTIDE SEQUENCE [LARGE SCALE GENOMIC DNA]</scope>
    <source>
        <strain evidence="13">JBW45</strain>
    </source>
</reference>
<evidence type="ECO:0000313" key="12">
    <source>
        <dbReference type="EMBL" id="AJQ30014.1"/>
    </source>
</evidence>
<keyword evidence="6 12" id="KW-0418">Kinase</keyword>
<evidence type="ECO:0000256" key="2">
    <source>
        <dbReference type="ARBA" id="ARBA00012438"/>
    </source>
</evidence>
<dbReference type="PRINTS" id="PR00344">
    <property type="entry name" value="BCTRLSENSOR"/>
</dbReference>
<dbReference type="InterPro" id="IPR036097">
    <property type="entry name" value="HisK_dim/P_sf"/>
</dbReference>